<gene>
    <name evidence="1" type="ORF">GFSPODELE1_LOCUS170</name>
</gene>
<keyword evidence="2" id="KW-1185">Reference proteome</keyword>
<accession>A0ABP1CEW6</accession>
<dbReference type="EMBL" id="OZ037944">
    <property type="protein sequence ID" value="CAL1694127.1"/>
    <property type="molecule type" value="Genomic_DNA"/>
</dbReference>
<evidence type="ECO:0000313" key="1">
    <source>
        <dbReference type="EMBL" id="CAL1694127.1"/>
    </source>
</evidence>
<dbReference type="Proteomes" id="UP001497453">
    <property type="component" value="Chromosome 1"/>
</dbReference>
<protein>
    <submittedName>
        <fullName evidence="1">Uncharacterized protein</fullName>
    </submittedName>
</protein>
<proteinExistence type="predicted"/>
<organism evidence="1 2">
    <name type="scientific">Somion occarium</name>
    <dbReference type="NCBI Taxonomy" id="3059160"/>
    <lineage>
        <taxon>Eukaryota</taxon>
        <taxon>Fungi</taxon>
        <taxon>Dikarya</taxon>
        <taxon>Basidiomycota</taxon>
        <taxon>Agaricomycotina</taxon>
        <taxon>Agaricomycetes</taxon>
        <taxon>Polyporales</taxon>
        <taxon>Cerrenaceae</taxon>
        <taxon>Somion</taxon>
    </lineage>
</organism>
<sequence length="181" mass="18951">MAINRLNSSSRPLIAVNTHLLPSLSVTSNPSTTSFPSAHPTTIFAFQPNPPTFLISVISGSPMRSSECPGFTSDSWDSFSSFAPSSASTSRETGRGGSDTAPILFFDASDPTEALTWSAPNAPSTLALTAPLTNPAIFLPGFFFSFFSLSPVPPPLEANVGESPLLLSRSYSAEVAVCSDS</sequence>
<name>A0ABP1CEW6_9APHY</name>
<evidence type="ECO:0000313" key="2">
    <source>
        <dbReference type="Proteomes" id="UP001497453"/>
    </source>
</evidence>
<reference evidence="2" key="1">
    <citation type="submission" date="2024-04" db="EMBL/GenBank/DDBJ databases">
        <authorList>
            <person name="Shaw F."/>
            <person name="Minotto A."/>
        </authorList>
    </citation>
    <scope>NUCLEOTIDE SEQUENCE [LARGE SCALE GENOMIC DNA]</scope>
</reference>